<reference evidence="2" key="1">
    <citation type="submission" date="2017-08" db="EMBL/GenBank/DDBJ databases">
        <authorList>
            <person name="Polle J.E."/>
            <person name="Barry K."/>
            <person name="Cushman J."/>
            <person name="Schmutz J."/>
            <person name="Tran D."/>
            <person name="Hathwaick L.T."/>
            <person name="Yim W.C."/>
            <person name="Jenkins J."/>
            <person name="Mckie-Krisberg Z.M."/>
            <person name="Prochnik S."/>
            <person name="Lindquist E."/>
            <person name="Dockter R.B."/>
            <person name="Adam C."/>
            <person name="Molina H."/>
            <person name="Bunkerborg J."/>
            <person name="Jin E."/>
            <person name="Buchheim M."/>
            <person name="Magnuson J."/>
        </authorList>
    </citation>
    <scope>NUCLEOTIDE SEQUENCE</scope>
    <source>
        <strain evidence="2">CCAP 19/18</strain>
    </source>
</reference>
<dbReference type="EMBL" id="MU069696">
    <property type="protein sequence ID" value="KAF5835631.1"/>
    <property type="molecule type" value="Genomic_DNA"/>
</dbReference>
<name>A0ABQ7GLZ3_DUNSA</name>
<accession>A0ABQ7GLZ3</accession>
<dbReference type="Proteomes" id="UP000815325">
    <property type="component" value="Unassembled WGS sequence"/>
</dbReference>
<proteinExistence type="predicted"/>
<keyword evidence="3" id="KW-1185">Reference proteome</keyword>
<evidence type="ECO:0000256" key="1">
    <source>
        <dbReference type="SAM" id="SignalP"/>
    </source>
</evidence>
<gene>
    <name evidence="2" type="ORF">DUNSADRAFT_7133</name>
</gene>
<keyword evidence="1" id="KW-0732">Signal</keyword>
<evidence type="ECO:0000313" key="3">
    <source>
        <dbReference type="Proteomes" id="UP000815325"/>
    </source>
</evidence>
<organism evidence="2 3">
    <name type="scientific">Dunaliella salina</name>
    <name type="common">Green alga</name>
    <name type="synonym">Protococcus salinus</name>
    <dbReference type="NCBI Taxonomy" id="3046"/>
    <lineage>
        <taxon>Eukaryota</taxon>
        <taxon>Viridiplantae</taxon>
        <taxon>Chlorophyta</taxon>
        <taxon>core chlorophytes</taxon>
        <taxon>Chlorophyceae</taxon>
        <taxon>CS clade</taxon>
        <taxon>Chlamydomonadales</taxon>
        <taxon>Dunaliellaceae</taxon>
        <taxon>Dunaliella</taxon>
    </lineage>
</organism>
<sequence>MLLLGVVWLPSALTRVQLVEEMVMVVGPHHSSWACLKATCNNTSSRRSSAPRASCRCRSLRPTLIAGPFFGTWKTSIPLFPRRHLATLRLELARHLQVLEIALADRRGPPGTAAGEVAFPKGKEIMQSVIKRLRRRLGYGHGSIPGYG</sequence>
<feature type="chain" id="PRO_5045395866" description="Encoded protein" evidence="1">
    <location>
        <begin position="19"/>
        <end position="148"/>
    </location>
</feature>
<evidence type="ECO:0000313" key="2">
    <source>
        <dbReference type="EMBL" id="KAF5835631.1"/>
    </source>
</evidence>
<comment type="caution">
    <text evidence="2">The sequence shown here is derived from an EMBL/GenBank/DDBJ whole genome shotgun (WGS) entry which is preliminary data.</text>
</comment>
<protein>
    <recommendedName>
        <fullName evidence="4">Encoded protein</fullName>
    </recommendedName>
</protein>
<evidence type="ECO:0008006" key="4">
    <source>
        <dbReference type="Google" id="ProtNLM"/>
    </source>
</evidence>
<feature type="signal peptide" evidence="1">
    <location>
        <begin position="1"/>
        <end position="18"/>
    </location>
</feature>